<dbReference type="KEGG" id="mhu:Mhun_2048"/>
<dbReference type="RefSeq" id="WP_011449015.1">
    <property type="nucleotide sequence ID" value="NC_007796.1"/>
</dbReference>
<dbReference type="OrthoDB" id="53394at2157"/>
<dbReference type="EMBL" id="CP000254">
    <property type="protein sequence ID" value="ABD41756.1"/>
    <property type="molecule type" value="Genomic_DNA"/>
</dbReference>
<evidence type="ECO:0008006" key="5">
    <source>
        <dbReference type="Google" id="ProtNLM"/>
    </source>
</evidence>
<evidence type="ECO:0000313" key="3">
    <source>
        <dbReference type="EMBL" id="ABD41756.1"/>
    </source>
</evidence>
<evidence type="ECO:0000259" key="1">
    <source>
        <dbReference type="Pfam" id="PF12773"/>
    </source>
</evidence>
<feature type="domain" description="DZANK-type" evidence="1">
    <location>
        <begin position="166"/>
        <end position="226"/>
    </location>
</feature>
<dbReference type="EnsemblBacteria" id="ABD41756">
    <property type="protein sequence ID" value="ABD41756"/>
    <property type="gene ID" value="Mhun_2048"/>
</dbReference>
<dbReference type="InParanoid" id="Q2FPA7"/>
<dbReference type="STRING" id="323259.Mhun_2048"/>
<evidence type="ECO:0000259" key="2">
    <source>
        <dbReference type="Pfam" id="PF13240"/>
    </source>
</evidence>
<evidence type="ECO:0000313" key="4">
    <source>
        <dbReference type="Proteomes" id="UP000001941"/>
    </source>
</evidence>
<proteinExistence type="predicted"/>
<gene>
    <name evidence="3" type="ordered locus">Mhun_2048</name>
</gene>
<feature type="domain" description="Zinc-ribbon" evidence="2">
    <location>
        <begin position="243"/>
        <end position="265"/>
    </location>
</feature>
<dbReference type="Proteomes" id="UP000001941">
    <property type="component" value="Chromosome"/>
</dbReference>
<dbReference type="HOGENOM" id="CLU_1048114_0_0_2"/>
<reference evidence="4" key="1">
    <citation type="journal article" date="2016" name="Stand. Genomic Sci.">
        <title>Complete genome sequence of Methanospirillum hungatei type strain JF1.</title>
        <authorList>
            <person name="Gunsalus R.P."/>
            <person name="Cook L.E."/>
            <person name="Crable B."/>
            <person name="Rohlin L."/>
            <person name="McDonald E."/>
            <person name="Mouttaki H."/>
            <person name="Sieber J.R."/>
            <person name="Poweleit N."/>
            <person name="Zhou H."/>
            <person name="Lapidus A.L."/>
            <person name="Daligault H.E."/>
            <person name="Land M."/>
            <person name="Gilna P."/>
            <person name="Ivanova N."/>
            <person name="Kyrpides N."/>
            <person name="Culley D.E."/>
            <person name="McInerney M.J."/>
        </authorList>
    </citation>
    <scope>NUCLEOTIDE SEQUENCE [LARGE SCALE GENOMIC DNA]</scope>
    <source>
        <strain evidence="4">ATCC 27890 / DSM 864 / NBRC 100397 / JF-1</strain>
    </source>
</reference>
<sequence length="265" mass="27894">MTTKKCPACGQDNSQGAKFCRSCGTPLQTGSHGVGPDVGKSTGDSFQKATEILDTVASTASKIESTVTKAAQIGTAAQEISQVIIRPPAEWQVVVGDILPAAGEKIVEQGMETAEERVKQVVSQKITDVLSDTPLSGKSEPDRFNNLPETFVPVEKPLKSGANLLCPSCKQPVNPGAKFCKTCGARIPVKKPSSPVQTNGIDPNLPVCTSCKAPLSPTEKYCRHCGEPTGSFARHGMEGSVTHCPSCGKDLKPGAKFCRHCGTKI</sequence>
<dbReference type="eggNOG" id="arCOG01917">
    <property type="taxonomic scope" value="Archaea"/>
</dbReference>
<dbReference type="GeneID" id="62701806"/>
<name>Q2FPA7_METHJ</name>
<dbReference type="AlphaFoldDB" id="Q2FPA7"/>
<dbReference type="Pfam" id="PF13240">
    <property type="entry name" value="Zn_Ribbon_1"/>
    <property type="match status" value="2"/>
</dbReference>
<protein>
    <recommendedName>
        <fullName evidence="5">DZANK-type domain-containing protein</fullName>
    </recommendedName>
</protein>
<organism evidence="3 4">
    <name type="scientific">Methanospirillum hungatei JF-1 (strain ATCC 27890 / DSM 864 / NBRC 100397 / JF-1)</name>
    <dbReference type="NCBI Taxonomy" id="323259"/>
    <lineage>
        <taxon>Archaea</taxon>
        <taxon>Methanobacteriati</taxon>
        <taxon>Methanobacteriota</taxon>
        <taxon>Stenosarchaea group</taxon>
        <taxon>Methanomicrobia</taxon>
        <taxon>Methanomicrobiales</taxon>
        <taxon>Methanospirillaceae</taxon>
        <taxon>Methanospirillum</taxon>
    </lineage>
</organism>
<keyword evidence="4" id="KW-1185">Reference proteome</keyword>
<dbReference type="InterPro" id="IPR026870">
    <property type="entry name" value="Zinc_ribbon_dom"/>
</dbReference>
<feature type="domain" description="Zinc-ribbon" evidence="2">
    <location>
        <begin position="5"/>
        <end position="27"/>
    </location>
</feature>
<accession>Q2FPA7</accession>
<dbReference type="InterPro" id="IPR025874">
    <property type="entry name" value="DZR"/>
</dbReference>
<dbReference type="Pfam" id="PF12773">
    <property type="entry name" value="DZR"/>
    <property type="match status" value="1"/>
</dbReference>